<comment type="caution">
    <text evidence="2">The sequence shown here is derived from an EMBL/GenBank/DDBJ whole genome shotgun (WGS) entry which is preliminary data.</text>
</comment>
<name>A0AA88M4S5_CHASR</name>
<evidence type="ECO:0000256" key="1">
    <source>
        <dbReference type="SAM" id="MobiDB-lite"/>
    </source>
</evidence>
<feature type="compositionally biased region" description="Basic and acidic residues" evidence="1">
    <location>
        <begin position="18"/>
        <end position="31"/>
    </location>
</feature>
<protein>
    <submittedName>
        <fullName evidence="2">Uncharacterized protein</fullName>
    </submittedName>
</protein>
<evidence type="ECO:0000313" key="2">
    <source>
        <dbReference type="EMBL" id="KAK2830444.1"/>
    </source>
</evidence>
<reference evidence="2" key="1">
    <citation type="submission" date="2023-07" db="EMBL/GenBank/DDBJ databases">
        <title>Chromosome-level Genome Assembly of Striped Snakehead (Channa striata).</title>
        <authorList>
            <person name="Liu H."/>
        </authorList>
    </citation>
    <scope>NUCLEOTIDE SEQUENCE</scope>
    <source>
        <strain evidence="2">Gz</strain>
        <tissue evidence="2">Muscle</tissue>
    </source>
</reference>
<keyword evidence="3" id="KW-1185">Reference proteome</keyword>
<organism evidence="2 3">
    <name type="scientific">Channa striata</name>
    <name type="common">Snakehead murrel</name>
    <name type="synonym">Ophicephalus striatus</name>
    <dbReference type="NCBI Taxonomy" id="64152"/>
    <lineage>
        <taxon>Eukaryota</taxon>
        <taxon>Metazoa</taxon>
        <taxon>Chordata</taxon>
        <taxon>Craniata</taxon>
        <taxon>Vertebrata</taxon>
        <taxon>Euteleostomi</taxon>
        <taxon>Actinopterygii</taxon>
        <taxon>Neopterygii</taxon>
        <taxon>Teleostei</taxon>
        <taxon>Neoteleostei</taxon>
        <taxon>Acanthomorphata</taxon>
        <taxon>Anabantaria</taxon>
        <taxon>Anabantiformes</taxon>
        <taxon>Channoidei</taxon>
        <taxon>Channidae</taxon>
        <taxon>Channa</taxon>
    </lineage>
</organism>
<accession>A0AA88M4S5</accession>
<dbReference type="EMBL" id="JAUPFM010000014">
    <property type="protein sequence ID" value="KAK2830444.1"/>
    <property type="molecule type" value="Genomic_DNA"/>
</dbReference>
<proteinExistence type="predicted"/>
<feature type="region of interest" description="Disordered" evidence="1">
    <location>
        <begin position="1"/>
        <end position="41"/>
    </location>
</feature>
<evidence type="ECO:0000313" key="3">
    <source>
        <dbReference type="Proteomes" id="UP001187415"/>
    </source>
</evidence>
<dbReference type="Proteomes" id="UP001187415">
    <property type="component" value="Unassembled WGS sequence"/>
</dbReference>
<gene>
    <name evidence="2" type="ORF">Q5P01_018375</name>
</gene>
<dbReference type="AlphaFoldDB" id="A0AA88M4S5"/>
<sequence>MAGADRMTCVIYQTRGARPQEKNRPPHDKAPGEPSSTHNEGMYKVDGLCELRGGLTAWRRRGLVCATLPQYVSSTQWSKESVRSYETTATTIREKKRARMKRTGESRGRQRLPDILSITIIGFST</sequence>